<accession>A0A7K0D7J0</accession>
<keyword evidence="4" id="KW-1185">Reference proteome</keyword>
<protein>
    <recommendedName>
        <fullName evidence="2">NAD-dependent epimerase/dehydratase domain-containing protein</fullName>
    </recommendedName>
</protein>
<dbReference type="Gene3D" id="3.40.50.720">
    <property type="entry name" value="NAD(P)-binding Rossmann-like Domain"/>
    <property type="match status" value="1"/>
</dbReference>
<dbReference type="AlphaFoldDB" id="A0A7K0D7J0"/>
<evidence type="ECO:0000313" key="4">
    <source>
        <dbReference type="Proteomes" id="UP000438448"/>
    </source>
</evidence>
<dbReference type="RefSeq" id="WP_153412606.1">
    <property type="nucleotide sequence ID" value="NZ_WEGK01000010.1"/>
</dbReference>
<organism evidence="3 4">
    <name type="scientific">Nocardia macrotermitis</name>
    <dbReference type="NCBI Taxonomy" id="2585198"/>
    <lineage>
        <taxon>Bacteria</taxon>
        <taxon>Bacillati</taxon>
        <taxon>Actinomycetota</taxon>
        <taxon>Actinomycetes</taxon>
        <taxon>Mycobacteriales</taxon>
        <taxon>Nocardiaceae</taxon>
        <taxon>Nocardia</taxon>
    </lineage>
</organism>
<dbReference type="InterPro" id="IPR036291">
    <property type="entry name" value="NAD(P)-bd_dom_sf"/>
</dbReference>
<name>A0A7K0D7J0_9NOCA</name>
<sequence length="348" mass="37580">MKRALILGGTGVIGIAVARHLLSAGWTVDIVGREAGRLPSEIASAGGRFVAADRHDPAQLTAVYGHGADLLIDCVCYTAEHARQLLPFARDATATVMISSKAVYQDEAGRHPNSTEPPRFPGPIPETWPTLAPGNGDYTTRAGYGANKVAAEHVLLDSGYPVTVVRPSKAHGPHARRPREWYFVKRALDRRPAILLAGHGLGVDHPTAAANTAALIETIAAQPGCRILNSADPDAPTGREIAHIIADHLAHTWDQVLLDNHPDPILGHHPWDSRPPITLDTTASTTLGYKPIGNYSTTVTTEIDWLVSTAHQAPDGLWTLPTTDTFFTHSFDYRTEDTYLQTDNPCPH</sequence>
<dbReference type="Proteomes" id="UP000438448">
    <property type="component" value="Unassembled WGS sequence"/>
</dbReference>
<comment type="caution">
    <text evidence="3">The sequence shown here is derived from an EMBL/GenBank/DDBJ whole genome shotgun (WGS) entry which is preliminary data.</text>
</comment>
<dbReference type="EMBL" id="WEGK01000010">
    <property type="protein sequence ID" value="MQY21678.1"/>
    <property type="molecule type" value="Genomic_DNA"/>
</dbReference>
<gene>
    <name evidence="3" type="ORF">NRB20_47910</name>
</gene>
<evidence type="ECO:0000259" key="2">
    <source>
        <dbReference type="Pfam" id="PF01370"/>
    </source>
</evidence>
<dbReference type="Pfam" id="PF01370">
    <property type="entry name" value="Epimerase"/>
    <property type="match status" value="1"/>
</dbReference>
<dbReference type="InterPro" id="IPR001509">
    <property type="entry name" value="Epimerase_deHydtase"/>
</dbReference>
<feature type="region of interest" description="Disordered" evidence="1">
    <location>
        <begin position="107"/>
        <end position="126"/>
    </location>
</feature>
<evidence type="ECO:0000256" key="1">
    <source>
        <dbReference type="SAM" id="MobiDB-lite"/>
    </source>
</evidence>
<dbReference type="SUPFAM" id="SSF51735">
    <property type="entry name" value="NAD(P)-binding Rossmann-fold domains"/>
    <property type="match status" value="1"/>
</dbReference>
<dbReference type="OrthoDB" id="4820988at2"/>
<reference evidence="3 4" key="1">
    <citation type="submission" date="2019-10" db="EMBL/GenBank/DDBJ databases">
        <title>Nocardia macrotermitis sp. nov. and Nocardia aurantia sp. nov., isolated from the gut of fungus growing-termite Macrotermes natalensis.</title>
        <authorList>
            <person name="Benndorf R."/>
            <person name="Schwitalla J."/>
            <person name="Martin K."/>
            <person name="De Beer W."/>
            <person name="Kaster A.-K."/>
            <person name="Vollmers J."/>
            <person name="Poulsen M."/>
            <person name="Beemelmanns C."/>
        </authorList>
    </citation>
    <scope>NUCLEOTIDE SEQUENCE [LARGE SCALE GENOMIC DNA]</scope>
    <source>
        <strain evidence="3 4">RB20</strain>
    </source>
</reference>
<feature type="domain" description="NAD-dependent epimerase/dehydratase" evidence="2">
    <location>
        <begin position="4"/>
        <end position="200"/>
    </location>
</feature>
<evidence type="ECO:0000313" key="3">
    <source>
        <dbReference type="EMBL" id="MQY21678.1"/>
    </source>
</evidence>
<proteinExistence type="predicted"/>